<dbReference type="Proteomes" id="UP001220377">
    <property type="component" value="Chromosome"/>
</dbReference>
<dbReference type="Gene3D" id="2.30.30.110">
    <property type="match status" value="1"/>
</dbReference>
<dbReference type="Pfam" id="PF02452">
    <property type="entry name" value="PemK_toxin"/>
    <property type="match status" value="1"/>
</dbReference>
<keyword evidence="2" id="KW-1277">Toxin-antitoxin system</keyword>
<evidence type="ECO:0000256" key="1">
    <source>
        <dbReference type="ARBA" id="ARBA00007521"/>
    </source>
</evidence>
<evidence type="ECO:0000256" key="2">
    <source>
        <dbReference type="ARBA" id="ARBA00022649"/>
    </source>
</evidence>
<gene>
    <name evidence="3" type="ORF">PQ472_00905</name>
</gene>
<proteinExistence type="inferred from homology"/>
<comment type="similarity">
    <text evidence="1">Belongs to the PemK/MazF family.</text>
</comment>
<protein>
    <submittedName>
        <fullName evidence="3">Type II toxin-antitoxin system PemK/MazF family toxin</fullName>
    </submittedName>
</protein>
<reference evidence="3 4" key="1">
    <citation type="submission" date="2023-02" db="EMBL/GenBank/DDBJ databases">
        <title>Genome sequence of Lacticaseibacillus sp. KACC 23028.</title>
        <authorList>
            <person name="Kim S."/>
            <person name="Heo J."/>
            <person name="Kwon S.-W."/>
        </authorList>
    </citation>
    <scope>NUCLEOTIDE SEQUENCE [LARGE SCALE GENOMIC DNA]</scope>
    <source>
        <strain evidence="3 4">KACC 23028</strain>
    </source>
</reference>
<dbReference type="InterPro" id="IPR003477">
    <property type="entry name" value="PemK-like"/>
</dbReference>
<accession>A0ABY7WRU3</accession>
<keyword evidence="4" id="KW-1185">Reference proteome</keyword>
<dbReference type="InterPro" id="IPR011067">
    <property type="entry name" value="Plasmid_toxin/cell-grow_inhib"/>
</dbReference>
<sequence length="122" mass="13649">MPKYFPKQGDIIMIDAEPHARNEYGGHNANKGNIRRPMIVLSKSSYNANTGMVMGMLLTSAQRKFAPQMYKPFADAESGVYGHIVLWQVPNFDHIARHAKTVGHVDEGTLQELIQIAVDILQ</sequence>
<dbReference type="RefSeq" id="WP_274260552.1">
    <property type="nucleotide sequence ID" value="NZ_CP117884.1"/>
</dbReference>
<dbReference type="SUPFAM" id="SSF50118">
    <property type="entry name" value="Cell growth inhibitor/plasmid maintenance toxic component"/>
    <property type="match status" value="1"/>
</dbReference>
<evidence type="ECO:0000313" key="4">
    <source>
        <dbReference type="Proteomes" id="UP001220377"/>
    </source>
</evidence>
<evidence type="ECO:0000313" key="3">
    <source>
        <dbReference type="EMBL" id="WDF82831.1"/>
    </source>
</evidence>
<name>A0ABY7WRU3_9LACO</name>
<dbReference type="EMBL" id="CP117884">
    <property type="protein sequence ID" value="WDF82831.1"/>
    <property type="molecule type" value="Genomic_DNA"/>
</dbReference>
<organism evidence="3 4">
    <name type="scientific">Lacticaseibacillus pabuli</name>
    <dbReference type="NCBI Taxonomy" id="3025672"/>
    <lineage>
        <taxon>Bacteria</taxon>
        <taxon>Bacillati</taxon>
        <taxon>Bacillota</taxon>
        <taxon>Bacilli</taxon>
        <taxon>Lactobacillales</taxon>
        <taxon>Lactobacillaceae</taxon>
        <taxon>Lacticaseibacillus</taxon>
    </lineage>
</organism>